<reference evidence="1 2" key="1">
    <citation type="submission" date="2016-10" db="EMBL/GenBank/DDBJ databases">
        <authorList>
            <person name="de Groot N.N."/>
        </authorList>
    </citation>
    <scope>NUCLEOTIDE SEQUENCE [LARGE SCALE GENOMIC DNA]</scope>
    <source>
        <strain evidence="1 2">BS3662</strain>
    </source>
</reference>
<protein>
    <submittedName>
        <fullName evidence="1">Uncharacterized protein</fullName>
    </submittedName>
</protein>
<proteinExistence type="predicted"/>
<accession>A0A1H5JHV1</accession>
<organism evidence="1 2">
    <name type="scientific">Pseudomonas migulae</name>
    <dbReference type="NCBI Taxonomy" id="78543"/>
    <lineage>
        <taxon>Bacteria</taxon>
        <taxon>Pseudomonadati</taxon>
        <taxon>Pseudomonadota</taxon>
        <taxon>Gammaproteobacteria</taxon>
        <taxon>Pseudomonadales</taxon>
        <taxon>Pseudomonadaceae</taxon>
        <taxon>Pseudomonas</taxon>
    </lineage>
</organism>
<evidence type="ECO:0000313" key="1">
    <source>
        <dbReference type="EMBL" id="SEE51571.1"/>
    </source>
</evidence>
<dbReference type="AlphaFoldDB" id="A0A1H5JHV1"/>
<evidence type="ECO:0000313" key="2">
    <source>
        <dbReference type="Proteomes" id="UP000198985"/>
    </source>
</evidence>
<gene>
    <name evidence="1" type="ORF">SAMN04490194_2571</name>
</gene>
<dbReference type="Proteomes" id="UP000198985">
    <property type="component" value="Unassembled WGS sequence"/>
</dbReference>
<dbReference type="EMBL" id="FNTY01000002">
    <property type="protein sequence ID" value="SEE51571.1"/>
    <property type="molecule type" value="Genomic_DNA"/>
</dbReference>
<sequence>MGGTIRWVQTFIRLVQGDETVGAGLLAFGTTRYARHTTLV</sequence>
<name>A0A1H5JHV1_9PSED</name>